<evidence type="ECO:0000313" key="8">
    <source>
        <dbReference type="Proteomes" id="UP000030653"/>
    </source>
</evidence>
<dbReference type="PRINTS" id="PR00059">
    <property type="entry name" value="RIBOSOMALL6"/>
</dbReference>
<feature type="domain" description="Large ribosomal subunit protein uL6 alpha-beta" evidence="6">
    <location>
        <begin position="50"/>
        <end position="127"/>
    </location>
</feature>
<accession>M5GDK7</accession>
<dbReference type="STRING" id="1858805.M5GDK7"/>
<dbReference type="GO" id="GO:0019843">
    <property type="term" value="F:rRNA binding"/>
    <property type="evidence" value="ECO:0007669"/>
    <property type="project" value="InterPro"/>
</dbReference>
<name>M5GDK7_DACPD</name>
<reference evidence="7 8" key="1">
    <citation type="journal article" date="2012" name="Science">
        <title>The Paleozoic origin of enzymatic lignin decomposition reconstructed from 31 fungal genomes.</title>
        <authorList>
            <person name="Floudas D."/>
            <person name="Binder M."/>
            <person name="Riley R."/>
            <person name="Barry K."/>
            <person name="Blanchette R.A."/>
            <person name="Henrissat B."/>
            <person name="Martinez A.T."/>
            <person name="Otillar R."/>
            <person name="Spatafora J.W."/>
            <person name="Yadav J.S."/>
            <person name="Aerts A."/>
            <person name="Benoit I."/>
            <person name="Boyd A."/>
            <person name="Carlson A."/>
            <person name="Copeland A."/>
            <person name="Coutinho P.M."/>
            <person name="de Vries R.P."/>
            <person name="Ferreira P."/>
            <person name="Findley K."/>
            <person name="Foster B."/>
            <person name="Gaskell J."/>
            <person name="Glotzer D."/>
            <person name="Gorecki P."/>
            <person name="Heitman J."/>
            <person name="Hesse C."/>
            <person name="Hori C."/>
            <person name="Igarashi K."/>
            <person name="Jurgens J.A."/>
            <person name="Kallen N."/>
            <person name="Kersten P."/>
            <person name="Kohler A."/>
            <person name="Kuees U."/>
            <person name="Kumar T.K.A."/>
            <person name="Kuo A."/>
            <person name="LaButti K."/>
            <person name="Larrondo L.F."/>
            <person name="Lindquist E."/>
            <person name="Ling A."/>
            <person name="Lombard V."/>
            <person name="Lucas S."/>
            <person name="Lundell T."/>
            <person name="Martin R."/>
            <person name="McLaughlin D.J."/>
            <person name="Morgenstern I."/>
            <person name="Morin E."/>
            <person name="Murat C."/>
            <person name="Nagy L.G."/>
            <person name="Nolan M."/>
            <person name="Ohm R.A."/>
            <person name="Patyshakuliyeva A."/>
            <person name="Rokas A."/>
            <person name="Ruiz-Duenas F.J."/>
            <person name="Sabat G."/>
            <person name="Salamov A."/>
            <person name="Samejima M."/>
            <person name="Schmutz J."/>
            <person name="Slot J.C."/>
            <person name="St John F."/>
            <person name="Stenlid J."/>
            <person name="Sun H."/>
            <person name="Sun S."/>
            <person name="Syed K."/>
            <person name="Tsang A."/>
            <person name="Wiebenga A."/>
            <person name="Young D."/>
            <person name="Pisabarro A."/>
            <person name="Eastwood D.C."/>
            <person name="Martin F."/>
            <person name="Cullen D."/>
            <person name="Grigoriev I.V."/>
            <person name="Hibbett D.S."/>
        </authorList>
    </citation>
    <scope>NUCLEOTIDE SEQUENCE [LARGE SCALE GENOMIC DNA]</scope>
    <source>
        <strain evidence="7 8">DJM-731 SS1</strain>
    </source>
</reference>
<dbReference type="Pfam" id="PF00347">
    <property type="entry name" value="Ribosomal_L6"/>
    <property type="match status" value="1"/>
</dbReference>
<proteinExistence type="inferred from homology"/>
<dbReference type="PIRSF" id="PIRSF002162">
    <property type="entry name" value="Ribosomal_L6"/>
    <property type="match status" value="1"/>
</dbReference>
<dbReference type="InterPro" id="IPR019906">
    <property type="entry name" value="Ribosomal_uL6_bac-type"/>
</dbReference>
<dbReference type="GO" id="GO:0006412">
    <property type="term" value="P:translation"/>
    <property type="evidence" value="ECO:0007669"/>
    <property type="project" value="InterPro"/>
</dbReference>
<dbReference type="SUPFAM" id="SSF56053">
    <property type="entry name" value="Ribosomal protein L6"/>
    <property type="match status" value="2"/>
</dbReference>
<dbReference type="Gene3D" id="3.90.930.12">
    <property type="entry name" value="Ribosomal protein L6, alpha-beta domain"/>
    <property type="match status" value="2"/>
</dbReference>
<dbReference type="AlphaFoldDB" id="M5GDK7"/>
<evidence type="ECO:0000313" key="7">
    <source>
        <dbReference type="EMBL" id="EJU02493.1"/>
    </source>
</evidence>
<evidence type="ECO:0000256" key="3">
    <source>
        <dbReference type="ARBA" id="ARBA00023274"/>
    </source>
</evidence>
<sequence length="141" mass="15773">MASDPNAARVTSTDDGRKKEQRARWGLTRAMIANMVKGVTEGFTTNLRLVGVGYRAAQEPNENGGQRLRMKLGFSHDVVVDIPEGITAEIVRPTEITLRGAHKDRIGQFAADIKKWRKPEPYNGKGIFINDETIKLKQVKR</sequence>
<dbReference type="OMA" id="YSHEVEF"/>
<dbReference type="GeneID" id="63690128"/>
<dbReference type="HOGENOM" id="CLU_065464_2_1_1"/>
<keyword evidence="2 4" id="KW-0689">Ribosomal protein</keyword>
<evidence type="ECO:0000256" key="5">
    <source>
        <dbReference type="SAM" id="MobiDB-lite"/>
    </source>
</evidence>
<dbReference type="InterPro" id="IPR020040">
    <property type="entry name" value="Ribosomal_uL6_a/b-dom"/>
</dbReference>
<keyword evidence="3 4" id="KW-0687">Ribonucleoprotein</keyword>
<dbReference type="GO" id="GO:0005762">
    <property type="term" value="C:mitochondrial large ribosomal subunit"/>
    <property type="evidence" value="ECO:0007669"/>
    <property type="project" value="TreeGrafter"/>
</dbReference>
<evidence type="ECO:0000256" key="2">
    <source>
        <dbReference type="ARBA" id="ARBA00022980"/>
    </source>
</evidence>
<evidence type="ECO:0000256" key="4">
    <source>
        <dbReference type="RuleBase" id="RU003869"/>
    </source>
</evidence>
<dbReference type="GO" id="GO:0003735">
    <property type="term" value="F:structural constituent of ribosome"/>
    <property type="evidence" value="ECO:0007669"/>
    <property type="project" value="InterPro"/>
</dbReference>
<keyword evidence="8" id="KW-1185">Reference proteome</keyword>
<dbReference type="InterPro" id="IPR000702">
    <property type="entry name" value="Ribosomal_uL6-like"/>
</dbReference>
<evidence type="ECO:0000259" key="6">
    <source>
        <dbReference type="Pfam" id="PF00347"/>
    </source>
</evidence>
<dbReference type="InterPro" id="IPR036789">
    <property type="entry name" value="Ribosomal_uL6-like_a/b-dom_sf"/>
</dbReference>
<dbReference type="Proteomes" id="UP000030653">
    <property type="component" value="Unassembled WGS sequence"/>
</dbReference>
<gene>
    <name evidence="7" type="ORF">DACRYDRAFT_51879</name>
</gene>
<protein>
    <submittedName>
        <fullName evidence="7">Ribosomal protein L6</fullName>
    </submittedName>
</protein>
<dbReference type="PANTHER" id="PTHR11655">
    <property type="entry name" value="60S/50S RIBOSOMAL PROTEIN L6/L9"/>
    <property type="match status" value="1"/>
</dbReference>
<dbReference type="OrthoDB" id="540873at2759"/>
<feature type="region of interest" description="Disordered" evidence="5">
    <location>
        <begin position="1"/>
        <end position="22"/>
    </location>
</feature>
<comment type="similarity">
    <text evidence="1 4">Belongs to the universal ribosomal protein uL6 family.</text>
</comment>
<dbReference type="PANTHER" id="PTHR11655:SF14">
    <property type="entry name" value="LARGE RIBOSOMAL SUBUNIT PROTEIN UL6M"/>
    <property type="match status" value="1"/>
</dbReference>
<organism evidence="7 8">
    <name type="scientific">Dacryopinax primogenitus (strain DJM 731)</name>
    <name type="common">Brown rot fungus</name>
    <dbReference type="NCBI Taxonomy" id="1858805"/>
    <lineage>
        <taxon>Eukaryota</taxon>
        <taxon>Fungi</taxon>
        <taxon>Dikarya</taxon>
        <taxon>Basidiomycota</taxon>
        <taxon>Agaricomycotina</taxon>
        <taxon>Dacrymycetes</taxon>
        <taxon>Dacrymycetales</taxon>
        <taxon>Dacrymycetaceae</taxon>
        <taxon>Dacryopinax</taxon>
    </lineage>
</organism>
<dbReference type="RefSeq" id="XP_040629387.1">
    <property type="nucleotide sequence ID" value="XM_040775066.1"/>
</dbReference>
<dbReference type="EMBL" id="JH795862">
    <property type="protein sequence ID" value="EJU02493.1"/>
    <property type="molecule type" value="Genomic_DNA"/>
</dbReference>
<evidence type="ECO:0000256" key="1">
    <source>
        <dbReference type="ARBA" id="ARBA00009356"/>
    </source>
</evidence>